<evidence type="ECO:0000256" key="1">
    <source>
        <dbReference type="ARBA" id="ARBA00008306"/>
    </source>
</evidence>
<dbReference type="Pfam" id="PF02582">
    <property type="entry name" value="DUF155"/>
    <property type="match status" value="1"/>
</dbReference>
<dbReference type="InParanoid" id="K0KJ12"/>
<dbReference type="PANTHER" id="PTHR16255:SF1">
    <property type="entry name" value="REQUIRED FOR MEIOTIC NUCLEAR DIVISION PROTEIN 1 HOMOLOG"/>
    <property type="match status" value="1"/>
</dbReference>
<evidence type="ECO:0000256" key="2">
    <source>
        <dbReference type="SAM" id="MobiDB-lite"/>
    </source>
</evidence>
<feature type="region of interest" description="Disordered" evidence="2">
    <location>
        <begin position="36"/>
        <end position="74"/>
    </location>
</feature>
<feature type="compositionally biased region" description="Low complexity" evidence="2">
    <location>
        <begin position="36"/>
        <end position="47"/>
    </location>
</feature>
<dbReference type="AlphaFoldDB" id="K0KJ12"/>
<dbReference type="PANTHER" id="PTHR16255">
    <property type="entry name" value="REQUIRED FOR MEIOTIC NUCLEAR DIVISION PROTEIN 1 HOMOLOG"/>
    <property type="match status" value="1"/>
</dbReference>
<feature type="compositionally biased region" description="Polar residues" evidence="2">
    <location>
        <begin position="49"/>
        <end position="58"/>
    </location>
</feature>
<reference evidence="4 5" key="1">
    <citation type="journal article" date="2012" name="Eukaryot. Cell">
        <title>Draft genome sequence of Wickerhamomyces ciferrii NRRL Y-1031 F-60-10.</title>
        <authorList>
            <person name="Schneider J."/>
            <person name="Andrea H."/>
            <person name="Blom J."/>
            <person name="Jaenicke S."/>
            <person name="Ruckert C."/>
            <person name="Schorsch C."/>
            <person name="Szczepanowski R."/>
            <person name="Farwick M."/>
            <person name="Goesmann A."/>
            <person name="Puhler A."/>
            <person name="Schaffer S."/>
            <person name="Tauch A."/>
            <person name="Kohler T."/>
            <person name="Brinkrolf K."/>
        </authorList>
    </citation>
    <scope>NUCLEOTIDE SEQUENCE [LARGE SCALE GENOMIC DNA]</scope>
    <source>
        <strain evidence="5">ATCC 14091 / BCRC 22168 / CBS 111 / JCM 3599 / NBRC 0793 / NRRL Y-1031 F-60-10</strain>
    </source>
</reference>
<protein>
    <recommendedName>
        <fullName evidence="3">DUF155 domain-containing protein</fullName>
    </recommendedName>
</protein>
<dbReference type="GO" id="GO:0070131">
    <property type="term" value="P:positive regulation of mitochondrial translation"/>
    <property type="evidence" value="ECO:0007669"/>
    <property type="project" value="TreeGrafter"/>
</dbReference>
<comment type="similarity">
    <text evidence="1">Belongs to the RMD1/sif2 family.</text>
</comment>
<dbReference type="eggNOG" id="KOG2861">
    <property type="taxonomic scope" value="Eukaryota"/>
</dbReference>
<feature type="domain" description="DUF155" evidence="3">
    <location>
        <begin position="137"/>
        <end position="315"/>
    </location>
</feature>
<comment type="caution">
    <text evidence="4">The sequence shown here is derived from an EMBL/GenBank/DDBJ whole genome shotgun (WGS) entry which is preliminary data.</text>
</comment>
<dbReference type="GO" id="GO:0005739">
    <property type="term" value="C:mitochondrion"/>
    <property type="evidence" value="ECO:0007669"/>
    <property type="project" value="UniProtKB-ARBA"/>
</dbReference>
<name>K0KJ12_WICCF</name>
<dbReference type="InterPro" id="IPR051624">
    <property type="entry name" value="RMD1/Sad1-interacting"/>
</dbReference>
<dbReference type="HOGENOM" id="CLU_011220_0_0_1"/>
<keyword evidence="5" id="KW-1185">Reference proteome</keyword>
<accession>K0KJ12</accession>
<evidence type="ECO:0000313" key="5">
    <source>
        <dbReference type="Proteomes" id="UP000009328"/>
    </source>
</evidence>
<proteinExistence type="inferred from homology"/>
<dbReference type="Proteomes" id="UP000009328">
    <property type="component" value="Unassembled WGS sequence"/>
</dbReference>
<dbReference type="EMBL" id="CAIF01000185">
    <property type="protein sequence ID" value="CCH45215.1"/>
    <property type="molecule type" value="Genomic_DNA"/>
</dbReference>
<organism evidence="4 5">
    <name type="scientific">Wickerhamomyces ciferrii (strain ATCC 14091 / BCRC 22168 / CBS 111 / JCM 3599 / NBRC 0793 / NRRL Y-1031 F-60-10)</name>
    <name type="common">Yeast</name>
    <name type="synonym">Pichia ciferrii</name>
    <dbReference type="NCBI Taxonomy" id="1206466"/>
    <lineage>
        <taxon>Eukaryota</taxon>
        <taxon>Fungi</taxon>
        <taxon>Dikarya</taxon>
        <taxon>Ascomycota</taxon>
        <taxon>Saccharomycotina</taxon>
        <taxon>Saccharomycetes</taxon>
        <taxon>Phaffomycetales</taxon>
        <taxon>Wickerhamomycetaceae</taxon>
        <taxon>Wickerhamomyces</taxon>
    </lineage>
</organism>
<gene>
    <name evidence="4" type="ORF">BN7_4796</name>
</gene>
<dbReference type="FunCoup" id="K0KJ12">
    <property type="interactions" value="81"/>
</dbReference>
<dbReference type="InterPro" id="IPR003734">
    <property type="entry name" value="DUF155"/>
</dbReference>
<evidence type="ECO:0000259" key="3">
    <source>
        <dbReference type="Pfam" id="PF02582"/>
    </source>
</evidence>
<sequence length="369" mass="43440">MMLQNILSRQIRIPLRTNTFIPRLFSTNIPKFNNSTNSNFNNFSKTPKTSRNTTSQSFRKAKRNAQNKYKYNNDSSKRSNFIEELKNQQTIQPCTTFTTSESYDFDKMLKSFNNGIQLSVIVPNEILYFKFEKTHDVFILIDGSVVVWGMDESNVEKKILPLFKKFEKSSYENPESEDMDYIETKDLHDEQNSYLEEDIIVINSLDKDQDLLDKAAFSSGLSRSTRLAILENSLERHILQTRKMSEHLSIGKKLTVTEKELLRSTGRLFLLRGKLNLYSELIGIPDLYWSEPNLEKIYRQISNNLDISQRISILNKKLDYATEESRALMSTLNEEKSTRLEWIIIYLIMIEVCFEIFHFYERYSDYKEK</sequence>
<evidence type="ECO:0000313" key="4">
    <source>
        <dbReference type="EMBL" id="CCH45215.1"/>
    </source>
</evidence>